<dbReference type="PANTHER" id="PTHR42718:SF43">
    <property type="entry name" value="LINCOMYCIN RESISTANCE PROTEIN LMRB"/>
    <property type="match status" value="1"/>
</dbReference>
<evidence type="ECO:0000256" key="6">
    <source>
        <dbReference type="ARBA" id="ARBA00023136"/>
    </source>
</evidence>
<dbReference type="Proteomes" id="UP000004959">
    <property type="component" value="Chromosome"/>
</dbReference>
<evidence type="ECO:0000256" key="5">
    <source>
        <dbReference type="ARBA" id="ARBA00022989"/>
    </source>
</evidence>
<dbReference type="Gene3D" id="1.20.1250.20">
    <property type="entry name" value="MFS general substrate transporter like domains"/>
    <property type="match status" value="1"/>
</dbReference>
<feature type="transmembrane region" description="Helical" evidence="7">
    <location>
        <begin position="224"/>
        <end position="244"/>
    </location>
</feature>
<keyword evidence="3" id="KW-1003">Cell membrane</keyword>
<evidence type="ECO:0000256" key="1">
    <source>
        <dbReference type="ARBA" id="ARBA00004651"/>
    </source>
</evidence>
<dbReference type="Pfam" id="PF07690">
    <property type="entry name" value="MFS_1"/>
    <property type="match status" value="1"/>
</dbReference>
<dbReference type="AlphaFoldDB" id="G9WHY8"/>
<dbReference type="InterPro" id="IPR020846">
    <property type="entry name" value="MFS_dom"/>
</dbReference>
<proteinExistence type="predicted"/>
<dbReference type="EMBL" id="AFVZ01000001">
    <property type="protein sequence ID" value="EHN58873.1"/>
    <property type="molecule type" value="Genomic_DNA"/>
</dbReference>
<evidence type="ECO:0000256" key="7">
    <source>
        <dbReference type="SAM" id="Phobius"/>
    </source>
</evidence>
<dbReference type="RefSeq" id="WP_007745448.1">
    <property type="nucleotide sequence ID" value="NZ_CM001398.1"/>
</dbReference>
<keyword evidence="4 7" id="KW-0812">Transmembrane</keyword>
<feature type="transmembrane region" description="Helical" evidence="7">
    <location>
        <begin position="110"/>
        <end position="128"/>
    </location>
</feature>
<gene>
    <name evidence="9" type="ORF">OKIT_0764</name>
</gene>
<dbReference type="InterPro" id="IPR011701">
    <property type="entry name" value="MFS"/>
</dbReference>
<dbReference type="eggNOG" id="COG2814">
    <property type="taxonomic scope" value="Bacteria"/>
</dbReference>
<evidence type="ECO:0000256" key="4">
    <source>
        <dbReference type="ARBA" id="ARBA00022692"/>
    </source>
</evidence>
<feature type="transmembrane region" description="Helical" evidence="7">
    <location>
        <begin position="135"/>
        <end position="154"/>
    </location>
</feature>
<dbReference type="SUPFAM" id="SSF103473">
    <property type="entry name" value="MFS general substrate transporter"/>
    <property type="match status" value="1"/>
</dbReference>
<dbReference type="InterPro" id="IPR004638">
    <property type="entry name" value="EmrB-like"/>
</dbReference>
<dbReference type="InterPro" id="IPR036259">
    <property type="entry name" value="MFS_trans_sf"/>
</dbReference>
<reference evidence="9 10" key="1">
    <citation type="journal article" date="2012" name="PLoS ONE">
        <title>Functional divergence in the genus oenococcus as predicted by genome sequencing of the newly-described species, Oenococcus kitaharae.</title>
        <authorList>
            <person name="Borneman A.R."/>
            <person name="McCarthy J.M."/>
            <person name="Chambers P.J."/>
            <person name="Bartowsky E.J."/>
        </authorList>
    </citation>
    <scope>NUCLEOTIDE SEQUENCE [LARGE SCALE GENOMIC DNA]</scope>
    <source>
        <strain evidence="10">DSM17330</strain>
    </source>
</reference>
<sequence>MANKQVRRPFVVILGILVVNFLGLFSETSLNIALPVLRETFSVSSAAIQWLVIAYMLMIGLALPLSTLISHWFKTKDIIIFAIFIFALGSVIAACANSFTVLLIGRTIQGIATGLFIPLMFTIATIIFPSNKFGSVMGVIGVVMGFAPVIGPTLSGIIIDSLSWRWIFWLFLPFLLLSLLLTIFTMPNVIEQTHPRVDWLSVILSMLGFGLLVSSVGLISNLGIASPIVIILILLSLLILFIYIHRQLRINRPILNFKILTNSRYRNGTLIVIFNFGIVLAAMYLLPQMLQNGLGQKANTTGWILLPAGVLNAVISVIAGRLSDRFGARYLVLTGTVIFIAGLIMMSIINLKSGIPYIISAQSMLLSGSAMLFPPAQSYSLRSLSAAHSSDGSTIMNTCQQIMGALSTSITNSLLVFGGTLHPLQNTAARFMSASRFAFIFAFVLAVLILIVAFQIKGKDKTSRQTA</sequence>
<evidence type="ECO:0000313" key="10">
    <source>
        <dbReference type="Proteomes" id="UP000004959"/>
    </source>
</evidence>
<evidence type="ECO:0000259" key="8">
    <source>
        <dbReference type="PROSITE" id="PS50850"/>
    </source>
</evidence>
<comment type="caution">
    <text evidence="9">The sequence shown here is derived from an EMBL/GenBank/DDBJ whole genome shotgun (WGS) entry which is preliminary data.</text>
</comment>
<keyword evidence="2" id="KW-0813">Transport</keyword>
<dbReference type="STRING" id="336988.NT96_08525"/>
<accession>G9WHY8</accession>
<feature type="transmembrane region" description="Helical" evidence="7">
    <location>
        <begin position="437"/>
        <end position="456"/>
    </location>
</feature>
<feature type="transmembrane region" description="Helical" evidence="7">
    <location>
        <begin position="265"/>
        <end position="286"/>
    </location>
</feature>
<name>G9WHY8_9LACO</name>
<evidence type="ECO:0000256" key="2">
    <source>
        <dbReference type="ARBA" id="ARBA00022448"/>
    </source>
</evidence>
<feature type="transmembrane region" description="Helical" evidence="7">
    <location>
        <begin position="197"/>
        <end position="218"/>
    </location>
</feature>
<dbReference type="OrthoDB" id="9816041at2"/>
<feature type="transmembrane region" description="Helical" evidence="7">
    <location>
        <begin position="12"/>
        <end position="34"/>
    </location>
</feature>
<keyword evidence="10" id="KW-1185">Reference proteome</keyword>
<dbReference type="GO" id="GO:0022857">
    <property type="term" value="F:transmembrane transporter activity"/>
    <property type="evidence" value="ECO:0007669"/>
    <property type="project" value="InterPro"/>
</dbReference>
<evidence type="ECO:0000256" key="3">
    <source>
        <dbReference type="ARBA" id="ARBA00022475"/>
    </source>
</evidence>
<dbReference type="GO" id="GO:0005886">
    <property type="term" value="C:plasma membrane"/>
    <property type="evidence" value="ECO:0007669"/>
    <property type="project" value="UniProtKB-SubCell"/>
</dbReference>
<feature type="transmembrane region" description="Helical" evidence="7">
    <location>
        <begin position="166"/>
        <end position="185"/>
    </location>
</feature>
<keyword evidence="6 7" id="KW-0472">Membrane</keyword>
<feature type="transmembrane region" description="Helical" evidence="7">
    <location>
        <begin position="330"/>
        <end position="349"/>
    </location>
</feature>
<feature type="transmembrane region" description="Helical" evidence="7">
    <location>
        <begin position="355"/>
        <end position="373"/>
    </location>
</feature>
<dbReference type="HOGENOM" id="CLU_000960_28_0_9"/>
<evidence type="ECO:0000313" key="9">
    <source>
        <dbReference type="EMBL" id="EHN58873.1"/>
    </source>
</evidence>
<comment type="subcellular location">
    <subcellularLocation>
        <location evidence="1">Cell membrane</location>
        <topology evidence="1">Multi-pass membrane protein</topology>
    </subcellularLocation>
</comment>
<protein>
    <submittedName>
        <fullName evidence="9">Lincomycin-resistance</fullName>
    </submittedName>
</protein>
<dbReference type="PANTHER" id="PTHR42718">
    <property type="entry name" value="MAJOR FACILITATOR SUPERFAMILY MULTIDRUG TRANSPORTER MFSC"/>
    <property type="match status" value="1"/>
</dbReference>
<organism evidence="9 10">
    <name type="scientific">Oenococcus kitaharae DSM 17330</name>
    <dbReference type="NCBI Taxonomy" id="1045004"/>
    <lineage>
        <taxon>Bacteria</taxon>
        <taxon>Bacillati</taxon>
        <taxon>Bacillota</taxon>
        <taxon>Bacilli</taxon>
        <taxon>Lactobacillales</taxon>
        <taxon>Lactobacillaceae</taxon>
        <taxon>Oenococcus</taxon>
    </lineage>
</organism>
<feature type="transmembrane region" description="Helical" evidence="7">
    <location>
        <begin position="46"/>
        <end position="66"/>
    </location>
</feature>
<feature type="transmembrane region" description="Helical" evidence="7">
    <location>
        <begin position="78"/>
        <end position="104"/>
    </location>
</feature>
<dbReference type="Gene3D" id="1.20.1720.10">
    <property type="entry name" value="Multidrug resistance protein D"/>
    <property type="match status" value="1"/>
</dbReference>
<dbReference type="PATRIC" id="fig|1045004.4.peg.766"/>
<feature type="domain" description="Major facilitator superfamily (MFS) profile" evidence="8">
    <location>
        <begin position="12"/>
        <end position="461"/>
    </location>
</feature>
<feature type="transmembrane region" description="Helical" evidence="7">
    <location>
        <begin position="298"/>
        <end position="318"/>
    </location>
</feature>
<dbReference type="PROSITE" id="PS50850">
    <property type="entry name" value="MFS"/>
    <property type="match status" value="1"/>
</dbReference>
<keyword evidence="5 7" id="KW-1133">Transmembrane helix</keyword>
<feature type="transmembrane region" description="Helical" evidence="7">
    <location>
        <begin position="394"/>
        <end position="417"/>
    </location>
</feature>
<dbReference type="PRINTS" id="PR01036">
    <property type="entry name" value="TCRTETB"/>
</dbReference>
<dbReference type="NCBIfam" id="TIGR00711">
    <property type="entry name" value="efflux_EmrB"/>
    <property type="match status" value="1"/>
</dbReference>